<dbReference type="AlphaFoldDB" id="A0A8J7LUI6"/>
<feature type="transmembrane region" description="Helical" evidence="5">
    <location>
        <begin position="35"/>
        <end position="54"/>
    </location>
</feature>
<proteinExistence type="predicted"/>
<keyword evidence="8" id="KW-1185">Reference proteome</keyword>
<organism evidence="7 8">
    <name type="scientific">Halocynthiibacter styelae</name>
    <dbReference type="NCBI Taxonomy" id="2761955"/>
    <lineage>
        <taxon>Bacteria</taxon>
        <taxon>Pseudomonadati</taxon>
        <taxon>Pseudomonadota</taxon>
        <taxon>Alphaproteobacteria</taxon>
        <taxon>Rhodobacterales</taxon>
        <taxon>Paracoccaceae</taxon>
        <taxon>Halocynthiibacter</taxon>
    </lineage>
</organism>
<evidence type="ECO:0000256" key="3">
    <source>
        <dbReference type="ARBA" id="ARBA00022989"/>
    </source>
</evidence>
<name>A0A8J7LUI6_9RHOB</name>
<keyword evidence="3 5" id="KW-1133">Transmembrane helix</keyword>
<protein>
    <recommendedName>
        <fullName evidence="6">NnrU domain-containing protein</fullName>
    </recommendedName>
</protein>
<evidence type="ECO:0000313" key="8">
    <source>
        <dbReference type="Proteomes" id="UP000640583"/>
    </source>
</evidence>
<reference evidence="7" key="1">
    <citation type="submission" date="2020-10" db="EMBL/GenBank/DDBJ databases">
        <title>Paenihalocynthiibacter styelae gen. nov., sp. nov., isolated from stalked sea squirt Styela clava.</title>
        <authorList>
            <person name="Kim Y.-O."/>
            <person name="Yoon J.-H."/>
        </authorList>
    </citation>
    <scope>NUCLEOTIDE SEQUENCE</scope>
    <source>
        <strain evidence="7">MYP1-1</strain>
    </source>
</reference>
<evidence type="ECO:0000256" key="1">
    <source>
        <dbReference type="ARBA" id="ARBA00004141"/>
    </source>
</evidence>
<dbReference type="GO" id="GO:0016020">
    <property type="term" value="C:membrane"/>
    <property type="evidence" value="ECO:0007669"/>
    <property type="project" value="UniProtKB-SubCell"/>
</dbReference>
<dbReference type="Proteomes" id="UP000640583">
    <property type="component" value="Unassembled WGS sequence"/>
</dbReference>
<evidence type="ECO:0000259" key="6">
    <source>
        <dbReference type="Pfam" id="PF07298"/>
    </source>
</evidence>
<accession>A0A8J7LUI6</accession>
<feature type="transmembrane region" description="Helical" evidence="5">
    <location>
        <begin position="151"/>
        <end position="175"/>
    </location>
</feature>
<feature type="transmembrane region" description="Helical" evidence="5">
    <location>
        <begin position="66"/>
        <end position="85"/>
    </location>
</feature>
<dbReference type="RefSeq" id="WP_228847642.1">
    <property type="nucleotide sequence ID" value="NZ_JADCKQ010000002.1"/>
</dbReference>
<comment type="subcellular location">
    <subcellularLocation>
        <location evidence="1">Membrane</location>
        <topology evidence="1">Multi-pass membrane protein</topology>
    </subcellularLocation>
</comment>
<feature type="domain" description="NnrU" evidence="6">
    <location>
        <begin position="4"/>
        <end position="176"/>
    </location>
</feature>
<evidence type="ECO:0000256" key="4">
    <source>
        <dbReference type="ARBA" id="ARBA00023136"/>
    </source>
</evidence>
<evidence type="ECO:0000256" key="2">
    <source>
        <dbReference type="ARBA" id="ARBA00022692"/>
    </source>
</evidence>
<keyword evidence="4 5" id="KW-0472">Membrane</keyword>
<dbReference type="Pfam" id="PF07298">
    <property type="entry name" value="NnrU"/>
    <property type="match status" value="1"/>
</dbReference>
<comment type="caution">
    <text evidence="7">The sequence shown here is derived from an EMBL/GenBank/DDBJ whole genome shotgun (WGS) entry which is preliminary data.</text>
</comment>
<dbReference type="EMBL" id="JADCKQ010000002">
    <property type="protein sequence ID" value="MBI1492742.1"/>
    <property type="molecule type" value="Genomic_DNA"/>
</dbReference>
<dbReference type="InterPro" id="IPR009915">
    <property type="entry name" value="NnrU_dom"/>
</dbReference>
<evidence type="ECO:0000256" key="5">
    <source>
        <dbReference type="SAM" id="Phobius"/>
    </source>
</evidence>
<keyword evidence="2 5" id="KW-0812">Transmembrane</keyword>
<gene>
    <name evidence="7" type="ORF">H1D41_03730</name>
</gene>
<evidence type="ECO:0000313" key="7">
    <source>
        <dbReference type="EMBL" id="MBI1492742.1"/>
    </source>
</evidence>
<sequence>MILLLAGLALWSGAHLLKRLAPDAHTNLGARSKSIIAIAIFWSVVLMVIGYRTWDSFDLFIVPTGLRHLNNLMVLIAIYLMSPAAKRGVLLNGVRHPMLIGFKLWALAHLMVNPDPASIVLFGGLLAWAVVEVIVINRADRGWSPRPRGKLAMDAMFFVASVILMGVIGTIHSYLGPTPFGG</sequence>
<feature type="transmembrane region" description="Helical" evidence="5">
    <location>
        <begin position="119"/>
        <end position="139"/>
    </location>
</feature>